<evidence type="ECO:0000256" key="1">
    <source>
        <dbReference type="SAM" id="MobiDB-lite"/>
    </source>
</evidence>
<dbReference type="Gene3D" id="3.90.210.10">
    <property type="entry name" value="Heat-Labile Enterotoxin, subunit A"/>
    <property type="match status" value="1"/>
</dbReference>
<proteinExistence type="predicted"/>
<dbReference type="Pfam" id="PF22596">
    <property type="entry name" value="Scabin-like"/>
    <property type="match status" value="1"/>
</dbReference>
<feature type="compositionally biased region" description="Low complexity" evidence="1">
    <location>
        <begin position="61"/>
        <end position="72"/>
    </location>
</feature>
<dbReference type="EMBL" id="BAAASR010000007">
    <property type="protein sequence ID" value="GAA2485851.1"/>
    <property type="molecule type" value="Genomic_DNA"/>
</dbReference>
<organism evidence="3 4">
    <name type="scientific">Streptomyces gobitricini</name>
    <dbReference type="NCBI Taxonomy" id="68211"/>
    <lineage>
        <taxon>Bacteria</taxon>
        <taxon>Bacillati</taxon>
        <taxon>Actinomycetota</taxon>
        <taxon>Actinomycetes</taxon>
        <taxon>Kitasatosporales</taxon>
        <taxon>Streptomycetaceae</taxon>
        <taxon>Streptomyces</taxon>
    </lineage>
</organism>
<protein>
    <recommendedName>
        <fullName evidence="2">Pierisin-like domain-containing protein</fullName>
    </recommendedName>
</protein>
<accession>A0ABN3LPQ9</accession>
<feature type="region of interest" description="Disordered" evidence="1">
    <location>
        <begin position="1"/>
        <end position="77"/>
    </location>
</feature>
<comment type="caution">
    <text evidence="3">The sequence shown here is derived from an EMBL/GenBank/DDBJ whole genome shotgun (WGS) entry which is preliminary data.</text>
</comment>
<name>A0ABN3LPQ9_9ACTN</name>
<keyword evidence="4" id="KW-1185">Reference proteome</keyword>
<dbReference type="SUPFAM" id="SSF56399">
    <property type="entry name" value="ADP-ribosylation"/>
    <property type="match status" value="1"/>
</dbReference>
<evidence type="ECO:0000313" key="3">
    <source>
        <dbReference type="EMBL" id="GAA2485851.1"/>
    </source>
</evidence>
<sequence length="227" mass="23664">MPPKASHSDTGVGGTGASQIPHEAPGKGGATGDAQPGTGAQHTDPVQHPGAGGTGNGGSDGPDSSAAAGAPGDEPDRLAVATDRNIDLDQLGVPVVWREGHEPLYRSDNRPPDYVFENGFEPRGPSNTDLTRYVAEDEPSAFVSTSYREDIGDEFGGKFTYAVGAPGGIDVNRTLGGHSLSYEEEVAFPGGIRAEYIKGAYSYDYGTGELGEFIPNPNYLPEAERVK</sequence>
<evidence type="ECO:0000313" key="4">
    <source>
        <dbReference type="Proteomes" id="UP001499942"/>
    </source>
</evidence>
<feature type="domain" description="Pierisin-like" evidence="2">
    <location>
        <begin position="104"/>
        <end position="219"/>
    </location>
</feature>
<reference evidence="3 4" key="1">
    <citation type="journal article" date="2019" name="Int. J. Syst. Evol. Microbiol.">
        <title>The Global Catalogue of Microorganisms (GCM) 10K type strain sequencing project: providing services to taxonomists for standard genome sequencing and annotation.</title>
        <authorList>
            <consortium name="The Broad Institute Genomics Platform"/>
            <consortium name="The Broad Institute Genome Sequencing Center for Infectious Disease"/>
            <person name="Wu L."/>
            <person name="Ma J."/>
        </authorList>
    </citation>
    <scope>NUCLEOTIDE SEQUENCE [LARGE SCALE GENOMIC DNA]</scope>
    <source>
        <strain evidence="3 4">JCM 5062</strain>
    </source>
</reference>
<dbReference type="Proteomes" id="UP001499942">
    <property type="component" value="Unassembled WGS sequence"/>
</dbReference>
<feature type="compositionally biased region" description="Gly residues" evidence="1">
    <location>
        <begin position="50"/>
        <end position="60"/>
    </location>
</feature>
<gene>
    <name evidence="3" type="ORF">GCM10010393_16150</name>
</gene>
<evidence type="ECO:0000259" key="2">
    <source>
        <dbReference type="Pfam" id="PF22596"/>
    </source>
</evidence>
<dbReference type="InterPro" id="IPR054695">
    <property type="entry name" value="Pierisin-like_dom"/>
</dbReference>